<comment type="pathway">
    <text evidence="11 12">Cell wall biogenesis; peptidoglycan biosynthesis.</text>
</comment>
<feature type="binding site" evidence="11">
    <location>
        <position position="466"/>
    </location>
    <ligand>
        <name>meso-2,6-diaminopimelate</name>
        <dbReference type="ChEBI" id="CHEBI:57791"/>
    </ligand>
</feature>
<dbReference type="Proteomes" id="UP001595962">
    <property type="component" value="Unassembled WGS sequence"/>
</dbReference>
<dbReference type="HAMAP" id="MF_00208">
    <property type="entry name" value="MurE"/>
    <property type="match status" value="1"/>
</dbReference>
<evidence type="ECO:0000256" key="10">
    <source>
        <dbReference type="ARBA" id="ARBA00023316"/>
    </source>
</evidence>
<reference evidence="17" key="1">
    <citation type="journal article" date="2019" name="Int. J. Syst. Evol. Microbiol.">
        <title>The Global Catalogue of Microorganisms (GCM) 10K type strain sequencing project: providing services to taxonomists for standard genome sequencing and annotation.</title>
        <authorList>
            <consortium name="The Broad Institute Genomics Platform"/>
            <consortium name="The Broad Institute Genome Sequencing Center for Infectious Disease"/>
            <person name="Wu L."/>
            <person name="Ma J."/>
        </authorList>
    </citation>
    <scope>NUCLEOTIDE SEQUENCE [LARGE SCALE GENOMIC DNA]</scope>
    <source>
        <strain evidence="17">DT28</strain>
    </source>
</reference>
<dbReference type="InterPro" id="IPR005761">
    <property type="entry name" value="UDP-N-AcMur-Glu-dNH2Pim_ligase"/>
</dbReference>
<evidence type="ECO:0000256" key="12">
    <source>
        <dbReference type="RuleBase" id="RU004135"/>
    </source>
</evidence>
<evidence type="ECO:0000256" key="3">
    <source>
        <dbReference type="ARBA" id="ARBA00022598"/>
    </source>
</evidence>
<comment type="similarity">
    <text evidence="1 11">Belongs to the MurCDEF family. MurE subfamily.</text>
</comment>
<comment type="caution">
    <text evidence="16">The sequence shown here is derived from an EMBL/GenBank/DDBJ whole genome shotgun (WGS) entry which is preliminary data.</text>
</comment>
<feature type="binding site" evidence="11">
    <location>
        <position position="388"/>
    </location>
    <ligand>
        <name>meso-2,6-diaminopimelate</name>
        <dbReference type="ChEBI" id="CHEBI:57791"/>
    </ligand>
</feature>
<comment type="PTM">
    <text evidence="11">Carboxylation is probably crucial for Mg(2+) binding and, consequently, for the gamma-phosphate positioning of ATP.</text>
</comment>
<feature type="binding site" evidence="11">
    <location>
        <position position="187"/>
    </location>
    <ligand>
        <name>UDP-N-acetyl-alpha-D-muramoyl-L-alanyl-D-glutamate</name>
        <dbReference type="ChEBI" id="CHEBI:83900"/>
    </ligand>
</feature>
<dbReference type="InterPro" id="IPR036615">
    <property type="entry name" value="Mur_ligase_C_dom_sf"/>
</dbReference>
<feature type="binding site" evidence="11">
    <location>
        <position position="33"/>
    </location>
    <ligand>
        <name>UDP-N-acetyl-alpha-D-muramoyl-L-alanyl-D-glutamate</name>
        <dbReference type="ChEBI" id="CHEBI:83900"/>
    </ligand>
</feature>
<dbReference type="InterPro" id="IPR013221">
    <property type="entry name" value="Mur_ligase_cen"/>
</dbReference>
<dbReference type="InterPro" id="IPR000713">
    <property type="entry name" value="Mur_ligase_N"/>
</dbReference>
<dbReference type="Gene3D" id="3.90.190.20">
    <property type="entry name" value="Mur ligase, C-terminal domain"/>
    <property type="match status" value="1"/>
</dbReference>
<keyword evidence="3 11" id="KW-0436">Ligase</keyword>
<comment type="catalytic activity">
    <reaction evidence="11">
        <text>UDP-N-acetyl-alpha-D-muramoyl-L-alanyl-D-glutamate + meso-2,6-diaminopimelate + ATP = UDP-N-acetyl-alpha-D-muramoyl-L-alanyl-gamma-D-glutamyl-meso-2,6-diaminopimelate + ADP + phosphate + H(+)</text>
        <dbReference type="Rhea" id="RHEA:23676"/>
        <dbReference type="ChEBI" id="CHEBI:15378"/>
        <dbReference type="ChEBI" id="CHEBI:30616"/>
        <dbReference type="ChEBI" id="CHEBI:43474"/>
        <dbReference type="ChEBI" id="CHEBI:57791"/>
        <dbReference type="ChEBI" id="CHEBI:83900"/>
        <dbReference type="ChEBI" id="CHEBI:83905"/>
        <dbReference type="ChEBI" id="CHEBI:456216"/>
        <dbReference type="EC" id="6.3.2.13"/>
    </reaction>
</comment>
<name>A0ABV9JPB9_9GAMM</name>
<feature type="binding site" evidence="11">
    <location>
        <begin position="110"/>
        <end position="116"/>
    </location>
    <ligand>
        <name>ATP</name>
        <dbReference type="ChEBI" id="CHEBI:30616"/>
    </ligand>
</feature>
<evidence type="ECO:0000256" key="6">
    <source>
        <dbReference type="ARBA" id="ARBA00022840"/>
    </source>
</evidence>
<feature type="binding site" evidence="11">
    <location>
        <position position="151"/>
    </location>
    <ligand>
        <name>UDP-N-acetyl-alpha-D-muramoyl-L-alanyl-D-glutamate</name>
        <dbReference type="ChEBI" id="CHEBI:83900"/>
    </ligand>
</feature>
<comment type="cofactor">
    <cofactor evidence="11">
        <name>Mg(2+)</name>
        <dbReference type="ChEBI" id="CHEBI:18420"/>
    </cofactor>
</comment>
<evidence type="ECO:0000259" key="13">
    <source>
        <dbReference type="Pfam" id="PF01225"/>
    </source>
</evidence>
<dbReference type="InterPro" id="IPR004101">
    <property type="entry name" value="Mur_ligase_C"/>
</dbReference>
<dbReference type="NCBIfam" id="NF001124">
    <property type="entry name" value="PRK00139.1-2"/>
    <property type="match status" value="1"/>
</dbReference>
<dbReference type="PANTHER" id="PTHR23135:SF4">
    <property type="entry name" value="UDP-N-ACETYLMURAMOYL-L-ALANYL-D-GLUTAMATE--2,6-DIAMINOPIMELATE LIGASE MURE HOMOLOG, CHLOROPLASTIC"/>
    <property type="match status" value="1"/>
</dbReference>
<dbReference type="Pfam" id="PF08245">
    <property type="entry name" value="Mur_ligase_M"/>
    <property type="match status" value="1"/>
</dbReference>
<comment type="subcellular location">
    <subcellularLocation>
        <location evidence="11 12">Cytoplasm</location>
    </subcellularLocation>
</comment>
<dbReference type="InterPro" id="IPR018109">
    <property type="entry name" value="Folylpolyglutamate_synth_CS"/>
</dbReference>
<keyword evidence="7 11" id="KW-0133">Cell shape</keyword>
<evidence type="ECO:0000256" key="1">
    <source>
        <dbReference type="ARBA" id="ARBA00005898"/>
    </source>
</evidence>
<evidence type="ECO:0000313" key="16">
    <source>
        <dbReference type="EMBL" id="MFC4656107.1"/>
    </source>
</evidence>
<dbReference type="NCBIfam" id="NF001126">
    <property type="entry name" value="PRK00139.1-4"/>
    <property type="match status" value="1"/>
</dbReference>
<protein>
    <recommendedName>
        <fullName evidence="11">UDP-N-acetylmuramoyl-L-alanyl-D-glutamate--2,6-diaminopimelate ligase</fullName>
        <ecNumber evidence="11">6.3.2.13</ecNumber>
    </recommendedName>
    <alternativeName>
        <fullName evidence="11">Meso-A2pm-adding enzyme</fullName>
    </alternativeName>
    <alternativeName>
        <fullName evidence="11">Meso-diaminopimelate-adding enzyme</fullName>
    </alternativeName>
    <alternativeName>
        <fullName evidence="11">UDP-MurNAc-L-Ala-D-Glu:meso-diaminopimelate ligase</fullName>
    </alternativeName>
    <alternativeName>
        <fullName evidence="11">UDP-MurNAc-tripeptide synthetase</fullName>
    </alternativeName>
    <alternativeName>
        <fullName evidence="11">UDP-N-acetylmuramyl-tripeptide synthetase</fullName>
    </alternativeName>
</protein>
<dbReference type="PANTHER" id="PTHR23135">
    <property type="entry name" value="MUR LIGASE FAMILY MEMBER"/>
    <property type="match status" value="1"/>
</dbReference>
<feature type="domain" description="Mur ligase C-terminal" evidence="14">
    <location>
        <begin position="338"/>
        <end position="464"/>
    </location>
</feature>
<keyword evidence="5 11" id="KW-0547">Nucleotide-binding</keyword>
<evidence type="ECO:0000256" key="7">
    <source>
        <dbReference type="ARBA" id="ARBA00022960"/>
    </source>
</evidence>
<keyword evidence="2 11" id="KW-0963">Cytoplasm</keyword>
<dbReference type="Gene3D" id="3.40.1190.10">
    <property type="entry name" value="Mur-like, catalytic domain"/>
    <property type="match status" value="1"/>
</dbReference>
<dbReference type="Gene3D" id="3.40.1390.10">
    <property type="entry name" value="MurE/MurF, N-terminal domain"/>
    <property type="match status" value="1"/>
</dbReference>
<feature type="binding site" evidence="11">
    <location>
        <position position="185"/>
    </location>
    <ligand>
        <name>UDP-N-acetyl-alpha-D-muramoyl-L-alanyl-D-glutamate</name>
        <dbReference type="ChEBI" id="CHEBI:83900"/>
    </ligand>
</feature>
<evidence type="ECO:0000259" key="14">
    <source>
        <dbReference type="Pfam" id="PF02875"/>
    </source>
</evidence>
<dbReference type="SUPFAM" id="SSF53244">
    <property type="entry name" value="MurD-like peptide ligases, peptide-binding domain"/>
    <property type="match status" value="1"/>
</dbReference>
<keyword evidence="17" id="KW-1185">Reference proteome</keyword>
<dbReference type="RefSeq" id="WP_377334874.1">
    <property type="nucleotide sequence ID" value="NZ_JBHSGB010000012.1"/>
</dbReference>
<dbReference type="InterPro" id="IPR035911">
    <property type="entry name" value="MurE/MurF_N"/>
</dbReference>
<evidence type="ECO:0000256" key="4">
    <source>
        <dbReference type="ARBA" id="ARBA00022618"/>
    </source>
</evidence>
<gene>
    <name evidence="11" type="primary">murE</name>
    <name evidence="16" type="ORF">ACFO3I_13915</name>
</gene>
<feature type="modified residue" description="N6-carboxylysine" evidence="11">
    <location>
        <position position="219"/>
    </location>
</feature>
<dbReference type="SUPFAM" id="SSF53623">
    <property type="entry name" value="MurD-like peptide ligases, catalytic domain"/>
    <property type="match status" value="1"/>
</dbReference>
<dbReference type="Pfam" id="PF01225">
    <property type="entry name" value="Mur_ligase"/>
    <property type="match status" value="1"/>
</dbReference>
<dbReference type="SUPFAM" id="SSF63418">
    <property type="entry name" value="MurE/MurF N-terminal domain"/>
    <property type="match status" value="1"/>
</dbReference>
<dbReference type="PROSITE" id="PS01011">
    <property type="entry name" value="FOLYLPOLYGLU_SYNT_1"/>
    <property type="match status" value="1"/>
</dbReference>
<evidence type="ECO:0000256" key="9">
    <source>
        <dbReference type="ARBA" id="ARBA00023306"/>
    </source>
</evidence>
<comment type="function">
    <text evidence="11">Catalyzes the addition of meso-diaminopimelic acid to the nucleotide precursor UDP-N-acetylmuramoyl-L-alanyl-D-glutamate (UMAG) in the biosynthesis of bacterial cell-wall peptidoglycan.</text>
</comment>
<feature type="binding site" evidence="11">
    <location>
        <begin position="152"/>
        <end position="153"/>
    </location>
    <ligand>
        <name>UDP-N-acetyl-alpha-D-muramoyl-L-alanyl-D-glutamate</name>
        <dbReference type="ChEBI" id="CHEBI:83900"/>
    </ligand>
</feature>
<keyword evidence="9 11" id="KW-0131">Cell cycle</keyword>
<evidence type="ECO:0000256" key="11">
    <source>
        <dbReference type="HAMAP-Rule" id="MF_00208"/>
    </source>
</evidence>
<dbReference type="NCBIfam" id="TIGR01085">
    <property type="entry name" value="murE"/>
    <property type="match status" value="1"/>
</dbReference>
<dbReference type="Pfam" id="PF02875">
    <property type="entry name" value="Mur_ligase_C"/>
    <property type="match status" value="1"/>
</dbReference>
<dbReference type="GO" id="GO:0008765">
    <property type="term" value="F:UDP-N-acetylmuramoylalanyl-D-glutamate-2,6-diaminopimelate ligase activity"/>
    <property type="evidence" value="ECO:0007669"/>
    <property type="project" value="UniProtKB-EC"/>
</dbReference>
<dbReference type="EC" id="6.3.2.13" evidence="11"/>
<organism evidence="16 17">
    <name type="scientific">Rheinheimera marina</name>
    <dbReference type="NCBI Taxonomy" id="1774958"/>
    <lineage>
        <taxon>Bacteria</taxon>
        <taxon>Pseudomonadati</taxon>
        <taxon>Pseudomonadota</taxon>
        <taxon>Gammaproteobacteria</taxon>
        <taxon>Chromatiales</taxon>
        <taxon>Chromatiaceae</taxon>
        <taxon>Rheinheimera</taxon>
    </lineage>
</organism>
<dbReference type="EMBL" id="JBHSGB010000012">
    <property type="protein sequence ID" value="MFC4656107.1"/>
    <property type="molecule type" value="Genomic_DNA"/>
</dbReference>
<feature type="domain" description="Mur ligase central" evidence="15">
    <location>
        <begin position="108"/>
        <end position="315"/>
    </location>
</feature>
<keyword evidence="6 11" id="KW-0067">ATP-binding</keyword>
<feature type="binding site" evidence="11">
    <location>
        <position position="179"/>
    </location>
    <ligand>
        <name>UDP-N-acetyl-alpha-D-muramoyl-L-alanyl-D-glutamate</name>
        <dbReference type="ChEBI" id="CHEBI:83900"/>
    </ligand>
</feature>
<evidence type="ECO:0000256" key="2">
    <source>
        <dbReference type="ARBA" id="ARBA00022490"/>
    </source>
</evidence>
<feature type="domain" description="Mur ligase N-terminal catalytic" evidence="13">
    <location>
        <begin position="31"/>
        <end position="76"/>
    </location>
</feature>
<evidence type="ECO:0000313" key="17">
    <source>
        <dbReference type="Proteomes" id="UP001595962"/>
    </source>
</evidence>
<evidence type="ECO:0000256" key="8">
    <source>
        <dbReference type="ARBA" id="ARBA00022984"/>
    </source>
</evidence>
<keyword evidence="10 11" id="KW-0961">Cell wall biogenesis/degradation</keyword>
<feature type="binding site" evidence="11">
    <location>
        <position position="462"/>
    </location>
    <ligand>
        <name>meso-2,6-diaminopimelate</name>
        <dbReference type="ChEBI" id="CHEBI:57791"/>
    </ligand>
</feature>
<keyword evidence="4 11" id="KW-0132">Cell division</keyword>
<evidence type="ECO:0000259" key="15">
    <source>
        <dbReference type="Pfam" id="PF08245"/>
    </source>
</evidence>
<evidence type="ECO:0000256" key="5">
    <source>
        <dbReference type="ARBA" id="ARBA00022741"/>
    </source>
</evidence>
<comment type="caution">
    <text evidence="11">Lacks conserved residue(s) required for the propagation of feature annotation.</text>
</comment>
<feature type="short sequence motif" description="Meso-diaminopimelate recognition motif" evidence="11">
    <location>
        <begin position="412"/>
        <end position="415"/>
    </location>
</feature>
<keyword evidence="11" id="KW-0460">Magnesium</keyword>
<keyword evidence="8 11" id="KW-0573">Peptidoglycan synthesis</keyword>
<proteinExistence type="inferred from homology"/>
<sequence>MQVNTAASWLTAFGLELPQTLAQQPLADLRVSSKEVVAGDVFLALPGTKTHGNDFIPQALAQGAALVLTNQPAAVDDARVLVWPALMSQLTALIEAYYPHPQLQLVGVTGTNGKSSTAIFINQLMQLLGGQAGVIGTLGYGHYQQLTPLNNTTPHLADLHRILALSSEQGRQLMALEVSSHALDQQRVAGLNFEVAVFTNLTRDHLDYHGTMQAYGAAKARLFTPQLSRRAVINVSDAFGQELARSTSLPVLVYGRLDDCQQSAEYLAYDELAITQRGYQFVLHSRLGGAATAQLVQLQVLGEFNIQNALAAAATMVQLGHPLPAVLRALSQLVSVPGRIEQFYQASTQVMAVVDYAHTPDALEQTLLACRNHTQGQLWAVFGCGGDRDKGKRPLMGAIAERLADQLVITADNPRTEDVLAICADIAAGCSSGKYQIVADRKTAITQSLKAAKAGDLVLIAGKGHEDYQIIGTSVIPYDERAFVQQLVTEPSL</sequence>
<feature type="binding site" evidence="11">
    <location>
        <begin position="412"/>
        <end position="415"/>
    </location>
    <ligand>
        <name>meso-2,6-diaminopimelate</name>
        <dbReference type="ChEBI" id="CHEBI:57791"/>
    </ligand>
</feature>
<dbReference type="InterPro" id="IPR036565">
    <property type="entry name" value="Mur-like_cat_sf"/>
</dbReference>
<accession>A0ABV9JPB9</accession>